<evidence type="ECO:0000256" key="4">
    <source>
        <dbReference type="ARBA" id="ARBA00022723"/>
    </source>
</evidence>
<proteinExistence type="inferred from homology"/>
<keyword evidence="4" id="KW-0479">Metal-binding</keyword>
<accession>A0AAD5VPU5</accession>
<dbReference type="EMBL" id="JANIEX010000984">
    <property type="protein sequence ID" value="KAJ3561577.1"/>
    <property type="molecule type" value="Genomic_DNA"/>
</dbReference>
<keyword evidence="11" id="KW-1185">Reference proteome</keyword>
<dbReference type="PANTHER" id="PTHR10849:SF20">
    <property type="entry name" value="NADH DEHYDROGENASE [UBIQUINONE] IRON-SULFUR PROTEIN 8, MITOCHONDRIAL"/>
    <property type="match status" value="1"/>
</dbReference>
<dbReference type="InterPro" id="IPR017900">
    <property type="entry name" value="4Fe4S_Fe_S_CS"/>
</dbReference>
<comment type="caution">
    <text evidence="10">The sequence shown here is derived from an EMBL/GenBank/DDBJ whole genome shotgun (WGS) entry which is preliminary data.</text>
</comment>
<keyword evidence="6" id="KW-0408">Iron</keyword>
<dbReference type="GO" id="GO:0016020">
    <property type="term" value="C:membrane"/>
    <property type="evidence" value="ECO:0007669"/>
    <property type="project" value="InterPro"/>
</dbReference>
<feature type="region of interest" description="Disordered" evidence="8">
    <location>
        <begin position="39"/>
        <end position="73"/>
    </location>
</feature>
<evidence type="ECO:0000313" key="10">
    <source>
        <dbReference type="EMBL" id="KAJ3561577.1"/>
    </source>
</evidence>
<evidence type="ECO:0000256" key="2">
    <source>
        <dbReference type="ARBA" id="ARBA00010277"/>
    </source>
</evidence>
<dbReference type="Gene3D" id="3.30.70.3270">
    <property type="match status" value="1"/>
</dbReference>
<dbReference type="GO" id="GO:0006120">
    <property type="term" value="P:mitochondrial electron transport, NADH to ubiquinone"/>
    <property type="evidence" value="ECO:0007669"/>
    <property type="project" value="TreeGrafter"/>
</dbReference>
<dbReference type="GO" id="GO:0032981">
    <property type="term" value="P:mitochondrial respiratory chain complex I assembly"/>
    <property type="evidence" value="ECO:0007669"/>
    <property type="project" value="TreeGrafter"/>
</dbReference>
<dbReference type="PROSITE" id="PS00198">
    <property type="entry name" value="4FE4S_FER_1"/>
    <property type="match status" value="1"/>
</dbReference>
<dbReference type="FunFam" id="3.30.70.3270:FF:000001">
    <property type="entry name" value="NADH-quinone oxidoreductase subunit I 1"/>
    <property type="match status" value="1"/>
</dbReference>
<dbReference type="PANTHER" id="PTHR10849">
    <property type="entry name" value="NADH DEHYDROGENASE UBIQUINONE IRON-SULFUR PROTEIN 8, MITOCHONDRIAL"/>
    <property type="match status" value="1"/>
</dbReference>
<dbReference type="GO" id="GO:0003954">
    <property type="term" value="F:NADH dehydrogenase activity"/>
    <property type="evidence" value="ECO:0007669"/>
    <property type="project" value="TreeGrafter"/>
</dbReference>
<reference evidence="10" key="1">
    <citation type="submission" date="2022-07" db="EMBL/GenBank/DDBJ databases">
        <title>Genome Sequence of Leucocoprinus birnbaumii.</title>
        <authorList>
            <person name="Buettner E."/>
        </authorList>
    </citation>
    <scope>NUCLEOTIDE SEQUENCE</scope>
    <source>
        <strain evidence="10">VT141</strain>
    </source>
</reference>
<dbReference type="GO" id="GO:0046872">
    <property type="term" value="F:metal ion binding"/>
    <property type="evidence" value="ECO:0007669"/>
    <property type="project" value="UniProtKB-KW"/>
</dbReference>
<evidence type="ECO:0000313" key="11">
    <source>
        <dbReference type="Proteomes" id="UP001213000"/>
    </source>
</evidence>
<organism evidence="10 11">
    <name type="scientific">Leucocoprinus birnbaumii</name>
    <dbReference type="NCBI Taxonomy" id="56174"/>
    <lineage>
        <taxon>Eukaryota</taxon>
        <taxon>Fungi</taxon>
        <taxon>Dikarya</taxon>
        <taxon>Basidiomycota</taxon>
        <taxon>Agaricomycotina</taxon>
        <taxon>Agaricomycetes</taxon>
        <taxon>Agaricomycetidae</taxon>
        <taxon>Agaricales</taxon>
        <taxon>Agaricineae</taxon>
        <taxon>Agaricaceae</taxon>
        <taxon>Leucocoprinus</taxon>
    </lineage>
</organism>
<dbReference type="InterPro" id="IPR010226">
    <property type="entry name" value="NADH_quinone_OxRdtase_chainI"/>
</dbReference>
<feature type="domain" description="4Fe-4S ferredoxin-type" evidence="9">
    <location>
        <begin position="171"/>
        <end position="200"/>
    </location>
</feature>
<sequence length="240" mass="27001">MSFARIVGLQPRVFAVARNPQINTLVSRRLVSSSSCAHAQHAPPSLESNLDEKVNRNRGHPSSAAPTSDLSVDPYRNGPSAIDKAVHIFFFTEIIRGMWIVLENFFRPPYTIMYPFEKGPLSPRFRGEHALRRYPSGEERCIACKLCEAICPAQAITIESEARLDGSRKTTKYDIDMTKCIYCGFCQEACPVDAIVETQNQEFSTETREELLYNKEKLLANGDRAEAEIAANLLADHVYR</sequence>
<dbReference type="Proteomes" id="UP001213000">
    <property type="component" value="Unassembled WGS sequence"/>
</dbReference>
<dbReference type="GO" id="GO:0005739">
    <property type="term" value="C:mitochondrion"/>
    <property type="evidence" value="ECO:0007669"/>
    <property type="project" value="UniProtKB-ARBA"/>
</dbReference>
<dbReference type="InterPro" id="IPR017896">
    <property type="entry name" value="4Fe4S_Fe-S-bd"/>
</dbReference>
<dbReference type="NCBIfam" id="NF004538">
    <property type="entry name" value="PRK05888.1-4"/>
    <property type="match status" value="1"/>
</dbReference>
<name>A0AAD5VPU5_9AGAR</name>
<comment type="similarity">
    <text evidence="2">Belongs to the complex I 23 kDa subunit family.</text>
</comment>
<keyword evidence="7" id="KW-0411">Iron-sulfur</keyword>
<dbReference type="GO" id="GO:0051539">
    <property type="term" value="F:4 iron, 4 sulfur cluster binding"/>
    <property type="evidence" value="ECO:0007669"/>
    <property type="project" value="UniProtKB-KW"/>
</dbReference>
<dbReference type="HAMAP" id="MF_01351">
    <property type="entry name" value="NDH1_NuoI"/>
    <property type="match status" value="1"/>
</dbReference>
<dbReference type="AlphaFoldDB" id="A0AAD5VPU5"/>
<evidence type="ECO:0000256" key="8">
    <source>
        <dbReference type="SAM" id="MobiDB-lite"/>
    </source>
</evidence>
<dbReference type="NCBIfam" id="NF004539">
    <property type="entry name" value="PRK05888.1-5"/>
    <property type="match status" value="1"/>
</dbReference>
<dbReference type="NCBIfam" id="TIGR01971">
    <property type="entry name" value="NuoI"/>
    <property type="match status" value="1"/>
</dbReference>
<evidence type="ECO:0000256" key="6">
    <source>
        <dbReference type="ARBA" id="ARBA00023004"/>
    </source>
</evidence>
<keyword evidence="3" id="KW-0004">4Fe-4S</keyword>
<evidence type="ECO:0000256" key="3">
    <source>
        <dbReference type="ARBA" id="ARBA00022485"/>
    </source>
</evidence>
<evidence type="ECO:0000259" key="9">
    <source>
        <dbReference type="PROSITE" id="PS51379"/>
    </source>
</evidence>
<protein>
    <recommendedName>
        <fullName evidence="9">4Fe-4S ferredoxin-type domain-containing protein</fullName>
    </recommendedName>
</protein>
<feature type="domain" description="4Fe-4S ferredoxin-type" evidence="9">
    <location>
        <begin position="132"/>
        <end position="161"/>
    </location>
</feature>
<gene>
    <name evidence="10" type="ORF">NP233_g10113</name>
</gene>
<keyword evidence="5" id="KW-1278">Translocase</keyword>
<dbReference type="PROSITE" id="PS51379">
    <property type="entry name" value="4FE4S_FER_2"/>
    <property type="match status" value="2"/>
</dbReference>
<evidence type="ECO:0000256" key="7">
    <source>
        <dbReference type="ARBA" id="ARBA00023014"/>
    </source>
</evidence>
<dbReference type="Pfam" id="PF12838">
    <property type="entry name" value="Fer4_7"/>
    <property type="match status" value="1"/>
</dbReference>
<comment type="cofactor">
    <cofactor evidence="1">
        <name>[4Fe-4S] cluster</name>
        <dbReference type="ChEBI" id="CHEBI:49883"/>
    </cofactor>
</comment>
<evidence type="ECO:0000256" key="5">
    <source>
        <dbReference type="ARBA" id="ARBA00022967"/>
    </source>
</evidence>
<evidence type="ECO:0000256" key="1">
    <source>
        <dbReference type="ARBA" id="ARBA00001966"/>
    </source>
</evidence>
<dbReference type="SUPFAM" id="SSF54862">
    <property type="entry name" value="4Fe-4S ferredoxins"/>
    <property type="match status" value="1"/>
</dbReference>